<evidence type="ECO:0000313" key="3">
    <source>
        <dbReference type="Proteomes" id="UP000655420"/>
    </source>
</evidence>
<reference evidence="2" key="1">
    <citation type="submission" date="2020-12" db="EMBL/GenBank/DDBJ databases">
        <title>Bacterial taxonomy.</title>
        <authorList>
            <person name="Pan X."/>
        </authorList>
    </citation>
    <scope>NUCLEOTIDE SEQUENCE</scope>
    <source>
        <strain evidence="2">M0105</strain>
    </source>
</reference>
<dbReference type="InterPro" id="IPR029044">
    <property type="entry name" value="Nucleotide-diphossugar_trans"/>
</dbReference>
<dbReference type="CDD" id="cd00761">
    <property type="entry name" value="Glyco_tranf_GTA_type"/>
    <property type="match status" value="1"/>
</dbReference>
<dbReference type="Proteomes" id="UP000655420">
    <property type="component" value="Unassembled WGS sequence"/>
</dbReference>
<comment type="caution">
    <text evidence="2">The sequence shown here is derived from an EMBL/GenBank/DDBJ whole genome shotgun (WGS) entry which is preliminary data.</text>
</comment>
<keyword evidence="3" id="KW-1185">Reference proteome</keyword>
<accession>A0A8J7S9Z4</accession>
<dbReference type="RefSeq" id="WP_200605734.1">
    <property type="nucleotide sequence ID" value="NZ_JAEHHL010000001.1"/>
</dbReference>
<gene>
    <name evidence="2" type="ORF">H0I76_00760</name>
</gene>
<proteinExistence type="predicted"/>
<sequence>MTRVAIGVPVFNGGDALVDALESLRTQSFSDFSVVISDNGSTDQTPDIAADFAARDPRFVHLRHPETIPVMQNFRLLVERAESPLFMWRAHDDTSAPDYLEALVRIFESDPATRLAVSRVESRTAAGGQRKVWRYRRRSSGIAGTLRELFTCHPSWVYGLWDRKCLLERLDAVERGYRHVWAWDHAALFPLILDNVVRGDDATVFHQTIRPRAVSRAARKRVSNAEELTQIRHDFAASCKAEIDARDWTLVERSLLGLALPFYVGKRAYPLRKLWRRRLAERRARV</sequence>
<evidence type="ECO:0000313" key="2">
    <source>
        <dbReference type="EMBL" id="MBK0397708.1"/>
    </source>
</evidence>
<dbReference type="AlphaFoldDB" id="A0A8J7S9Z4"/>
<dbReference type="Pfam" id="PF00535">
    <property type="entry name" value="Glycos_transf_2"/>
    <property type="match status" value="1"/>
</dbReference>
<dbReference type="InterPro" id="IPR001173">
    <property type="entry name" value="Glyco_trans_2-like"/>
</dbReference>
<dbReference type="EMBL" id="JAEHHL010000001">
    <property type="protein sequence ID" value="MBK0397708.1"/>
    <property type="molecule type" value="Genomic_DNA"/>
</dbReference>
<evidence type="ECO:0000259" key="1">
    <source>
        <dbReference type="Pfam" id="PF00535"/>
    </source>
</evidence>
<dbReference type="GO" id="GO:0016758">
    <property type="term" value="F:hexosyltransferase activity"/>
    <property type="evidence" value="ECO:0007669"/>
    <property type="project" value="UniProtKB-ARBA"/>
</dbReference>
<feature type="domain" description="Glycosyltransferase 2-like" evidence="1">
    <location>
        <begin position="6"/>
        <end position="135"/>
    </location>
</feature>
<dbReference type="SUPFAM" id="SSF53448">
    <property type="entry name" value="Nucleotide-diphospho-sugar transferases"/>
    <property type="match status" value="1"/>
</dbReference>
<dbReference type="Gene3D" id="3.90.550.10">
    <property type="entry name" value="Spore Coat Polysaccharide Biosynthesis Protein SpsA, Chain A"/>
    <property type="match status" value="1"/>
</dbReference>
<dbReference type="PANTHER" id="PTHR22916:SF56">
    <property type="entry name" value="GLYCOSYL TRANSFERASE"/>
    <property type="match status" value="1"/>
</dbReference>
<organism evidence="2 3">
    <name type="scientific">Thermohalobaculum xanthum</name>
    <dbReference type="NCBI Taxonomy" id="2753746"/>
    <lineage>
        <taxon>Bacteria</taxon>
        <taxon>Pseudomonadati</taxon>
        <taxon>Pseudomonadota</taxon>
        <taxon>Alphaproteobacteria</taxon>
        <taxon>Rhodobacterales</taxon>
        <taxon>Paracoccaceae</taxon>
        <taxon>Thermohalobaculum</taxon>
    </lineage>
</organism>
<protein>
    <submittedName>
        <fullName evidence="2">Glycosyltransferase family 2 protein</fullName>
    </submittedName>
</protein>
<name>A0A8J7S9Z4_9RHOB</name>
<dbReference type="PANTHER" id="PTHR22916">
    <property type="entry name" value="GLYCOSYLTRANSFERASE"/>
    <property type="match status" value="1"/>
</dbReference>